<dbReference type="EMBL" id="WHVB01000001">
    <property type="protein sequence ID" value="KAF8487159.1"/>
    <property type="molecule type" value="Genomic_DNA"/>
</dbReference>
<evidence type="ECO:0000313" key="1">
    <source>
        <dbReference type="EMBL" id="KAF8487159.1"/>
    </source>
</evidence>
<keyword evidence="2" id="KW-1185">Reference proteome</keyword>
<evidence type="ECO:0000313" key="2">
    <source>
        <dbReference type="Proteomes" id="UP000759537"/>
    </source>
</evidence>
<proteinExistence type="predicted"/>
<dbReference type="AlphaFoldDB" id="A0A9P5TDW6"/>
<reference evidence="1" key="1">
    <citation type="submission" date="2019-10" db="EMBL/GenBank/DDBJ databases">
        <authorList>
            <consortium name="DOE Joint Genome Institute"/>
            <person name="Kuo A."/>
            <person name="Miyauchi S."/>
            <person name="Kiss E."/>
            <person name="Drula E."/>
            <person name="Kohler A."/>
            <person name="Sanchez-Garcia M."/>
            <person name="Andreopoulos B."/>
            <person name="Barry K.W."/>
            <person name="Bonito G."/>
            <person name="Buee M."/>
            <person name="Carver A."/>
            <person name="Chen C."/>
            <person name="Cichocki N."/>
            <person name="Clum A."/>
            <person name="Culley D."/>
            <person name="Crous P.W."/>
            <person name="Fauchery L."/>
            <person name="Girlanda M."/>
            <person name="Hayes R."/>
            <person name="Keri Z."/>
            <person name="LaButti K."/>
            <person name="Lipzen A."/>
            <person name="Lombard V."/>
            <person name="Magnuson J."/>
            <person name="Maillard F."/>
            <person name="Morin E."/>
            <person name="Murat C."/>
            <person name="Nolan M."/>
            <person name="Ohm R."/>
            <person name="Pangilinan J."/>
            <person name="Pereira M."/>
            <person name="Perotto S."/>
            <person name="Peter M."/>
            <person name="Riley R."/>
            <person name="Sitrit Y."/>
            <person name="Stielow B."/>
            <person name="Szollosi G."/>
            <person name="Zifcakova L."/>
            <person name="Stursova M."/>
            <person name="Spatafora J.W."/>
            <person name="Tedersoo L."/>
            <person name="Vaario L.-M."/>
            <person name="Yamada A."/>
            <person name="Yan M."/>
            <person name="Wang P."/>
            <person name="Xu J."/>
            <person name="Bruns T."/>
            <person name="Baldrian P."/>
            <person name="Vilgalys R."/>
            <person name="Henrissat B."/>
            <person name="Grigoriev I.V."/>
            <person name="Hibbett D."/>
            <person name="Nagy L.G."/>
            <person name="Martin F.M."/>
        </authorList>
    </citation>
    <scope>NUCLEOTIDE SEQUENCE</scope>
    <source>
        <strain evidence="1">Prilba</strain>
    </source>
</reference>
<organism evidence="1 2">
    <name type="scientific">Russula ochroleuca</name>
    <dbReference type="NCBI Taxonomy" id="152965"/>
    <lineage>
        <taxon>Eukaryota</taxon>
        <taxon>Fungi</taxon>
        <taxon>Dikarya</taxon>
        <taxon>Basidiomycota</taxon>
        <taxon>Agaricomycotina</taxon>
        <taxon>Agaricomycetes</taxon>
        <taxon>Russulales</taxon>
        <taxon>Russulaceae</taxon>
        <taxon>Russula</taxon>
    </lineage>
</organism>
<protein>
    <submittedName>
        <fullName evidence="1">Uncharacterized protein</fullName>
    </submittedName>
</protein>
<dbReference type="OrthoDB" id="333239at2759"/>
<sequence length="111" mass="12995">MISGVMEREATHNSRSHLFRLPSYLAIHVVRGLLGVVTLTESQDYEESEIPNEVDPLDIVTDNLREKIQHITRKRIEIEKSCGERAKFENVHRLRYLRYNLLGGVCYRSKR</sequence>
<comment type="caution">
    <text evidence="1">The sequence shown here is derived from an EMBL/GenBank/DDBJ whole genome shotgun (WGS) entry which is preliminary data.</text>
</comment>
<accession>A0A9P5TDW6</accession>
<gene>
    <name evidence="1" type="ORF">DFH94DRAFT_703533</name>
</gene>
<name>A0A9P5TDW6_9AGAM</name>
<dbReference type="Proteomes" id="UP000759537">
    <property type="component" value="Unassembled WGS sequence"/>
</dbReference>
<reference evidence="1" key="2">
    <citation type="journal article" date="2020" name="Nat. Commun.">
        <title>Large-scale genome sequencing of mycorrhizal fungi provides insights into the early evolution of symbiotic traits.</title>
        <authorList>
            <person name="Miyauchi S."/>
            <person name="Kiss E."/>
            <person name="Kuo A."/>
            <person name="Drula E."/>
            <person name="Kohler A."/>
            <person name="Sanchez-Garcia M."/>
            <person name="Morin E."/>
            <person name="Andreopoulos B."/>
            <person name="Barry K.W."/>
            <person name="Bonito G."/>
            <person name="Buee M."/>
            <person name="Carver A."/>
            <person name="Chen C."/>
            <person name="Cichocki N."/>
            <person name="Clum A."/>
            <person name="Culley D."/>
            <person name="Crous P.W."/>
            <person name="Fauchery L."/>
            <person name="Girlanda M."/>
            <person name="Hayes R.D."/>
            <person name="Keri Z."/>
            <person name="LaButti K."/>
            <person name="Lipzen A."/>
            <person name="Lombard V."/>
            <person name="Magnuson J."/>
            <person name="Maillard F."/>
            <person name="Murat C."/>
            <person name="Nolan M."/>
            <person name="Ohm R.A."/>
            <person name="Pangilinan J."/>
            <person name="Pereira M.F."/>
            <person name="Perotto S."/>
            <person name="Peter M."/>
            <person name="Pfister S."/>
            <person name="Riley R."/>
            <person name="Sitrit Y."/>
            <person name="Stielow J.B."/>
            <person name="Szollosi G."/>
            <person name="Zifcakova L."/>
            <person name="Stursova M."/>
            <person name="Spatafora J.W."/>
            <person name="Tedersoo L."/>
            <person name="Vaario L.M."/>
            <person name="Yamada A."/>
            <person name="Yan M."/>
            <person name="Wang P."/>
            <person name="Xu J."/>
            <person name="Bruns T."/>
            <person name="Baldrian P."/>
            <person name="Vilgalys R."/>
            <person name="Dunand C."/>
            <person name="Henrissat B."/>
            <person name="Grigoriev I.V."/>
            <person name="Hibbett D."/>
            <person name="Nagy L.G."/>
            <person name="Martin F.M."/>
        </authorList>
    </citation>
    <scope>NUCLEOTIDE SEQUENCE</scope>
    <source>
        <strain evidence="1">Prilba</strain>
    </source>
</reference>